<organism evidence="2">
    <name type="scientific">virus sp. ct9pU4</name>
    <dbReference type="NCBI Taxonomy" id="2828248"/>
    <lineage>
        <taxon>Viruses</taxon>
    </lineage>
</organism>
<evidence type="ECO:0000256" key="1">
    <source>
        <dbReference type="SAM" id="MobiDB-lite"/>
    </source>
</evidence>
<feature type="region of interest" description="Disordered" evidence="1">
    <location>
        <begin position="157"/>
        <end position="176"/>
    </location>
</feature>
<name>A0A8S5RBR5_9VIRU</name>
<dbReference type="EMBL" id="BK059087">
    <property type="protein sequence ID" value="DAE28513.1"/>
    <property type="molecule type" value="Genomic_DNA"/>
</dbReference>
<feature type="compositionally biased region" description="Basic and acidic residues" evidence="1">
    <location>
        <begin position="157"/>
        <end position="167"/>
    </location>
</feature>
<sequence>MKLFDIVGGKVVIHSDVLGIPCFKKVWDADKADKEHATKVISYIVLKNKWNSPYVLSMDPDSIESKLKEELFDDVNYELSAAEVACEEQFKEFCNTRLLRMLQNMRRKLDSFSDYYEESLGEDLDEKKIEKYLAGFEKVKGAYITLDFLEKAVKTEELSTSKVKGDSKVNPYELTR</sequence>
<evidence type="ECO:0000313" key="2">
    <source>
        <dbReference type="EMBL" id="DAE28513.1"/>
    </source>
</evidence>
<reference evidence="2" key="1">
    <citation type="journal article" date="2021" name="Proc. Natl. Acad. Sci. U.S.A.">
        <title>A Catalog of Tens of Thousands of Viruses from Human Metagenomes Reveals Hidden Associations with Chronic Diseases.</title>
        <authorList>
            <person name="Tisza M.J."/>
            <person name="Buck C.B."/>
        </authorList>
    </citation>
    <scope>NUCLEOTIDE SEQUENCE</scope>
    <source>
        <strain evidence="2">Ct9pU4</strain>
    </source>
</reference>
<proteinExistence type="predicted"/>
<accession>A0A8S5RBR5</accession>
<protein>
    <submittedName>
        <fullName evidence="2">Uncharacterized protein</fullName>
    </submittedName>
</protein>